<dbReference type="PROSITE" id="PS50086">
    <property type="entry name" value="TBC_RABGAP"/>
    <property type="match status" value="1"/>
</dbReference>
<evidence type="ECO:0000313" key="4">
    <source>
        <dbReference type="Proteomes" id="UP001515480"/>
    </source>
</evidence>
<accession>A0AB34JQU5</accession>
<keyword evidence="4" id="KW-1185">Reference proteome</keyword>
<organism evidence="3 4">
    <name type="scientific">Prymnesium parvum</name>
    <name type="common">Toxic golden alga</name>
    <dbReference type="NCBI Taxonomy" id="97485"/>
    <lineage>
        <taxon>Eukaryota</taxon>
        <taxon>Haptista</taxon>
        <taxon>Haptophyta</taxon>
        <taxon>Prymnesiophyceae</taxon>
        <taxon>Prymnesiales</taxon>
        <taxon>Prymnesiaceae</taxon>
        <taxon>Prymnesium</taxon>
    </lineage>
</organism>
<dbReference type="EMBL" id="JBGBPQ010000006">
    <property type="protein sequence ID" value="KAL1523088.1"/>
    <property type="molecule type" value="Genomic_DNA"/>
</dbReference>
<sequence>MAFDAFGFPLDQEYIPRSQPAQLRTQHMLRWTRYWQHETRHGALPLRLRRTPQLRALVSAGIPIAFRGTLWPLLLDVPDRRAAAPPDYYRSLLARPVPPADGAAVDPIAAADQIAVVDQIKKDTERTWPRHQWLNGRALARVLTAWARHSPSVGYCQGLNTLAATLLLLMAEEMAFWCLVQLLETRIPHGYFGRTLWRCHAEIEVFKVLLSRRHPRVLPLLERGGLSVELFTTQWMVCLFASDLPLETAMRVWDLLCFSHKPPPLDAATRESDGGCTGDGLALLLAASLALFGSARAQLEAATDPARMSAALAAAVAATQPGACGERFLKELHAELQWVRESMPLRELRAVACDKVRARLRLVQALREGGDARRGREELRATHDDTAAAERVMRRRRRLRVLRLAREVEEGRRTLARRAREMVGTGSAELARARGTSGLLRAPRQGERMRSMSTPAGWRGGGGGGGEVLPPAEPPLGTAEVRTTIWHRVARHRAFLFRRRAPLSPELLMSRGAMTSAACAQVDAARTRDEEAA</sequence>
<dbReference type="InterPro" id="IPR050302">
    <property type="entry name" value="Rab_GAP_TBC_domain"/>
</dbReference>
<feature type="domain" description="Rab-GAP TBC" evidence="2">
    <location>
        <begin position="61"/>
        <end position="260"/>
    </location>
</feature>
<evidence type="ECO:0000259" key="2">
    <source>
        <dbReference type="PROSITE" id="PS50086"/>
    </source>
</evidence>
<dbReference type="SMART" id="SM00164">
    <property type="entry name" value="TBC"/>
    <property type="match status" value="1"/>
</dbReference>
<feature type="region of interest" description="Disordered" evidence="1">
    <location>
        <begin position="444"/>
        <end position="464"/>
    </location>
</feature>
<evidence type="ECO:0000256" key="1">
    <source>
        <dbReference type="SAM" id="MobiDB-lite"/>
    </source>
</evidence>
<dbReference type="PANTHER" id="PTHR47219">
    <property type="entry name" value="RAB GTPASE-ACTIVATING PROTEIN 1-LIKE"/>
    <property type="match status" value="1"/>
</dbReference>
<gene>
    <name evidence="3" type="ORF">AB1Y20_018048</name>
</gene>
<protein>
    <recommendedName>
        <fullName evidence="2">Rab-GAP TBC domain-containing protein</fullName>
    </recommendedName>
</protein>
<proteinExistence type="predicted"/>
<dbReference type="Gene3D" id="1.10.8.270">
    <property type="entry name" value="putative rabgap domain of human tbc1 domain family member 14 like domains"/>
    <property type="match status" value="1"/>
</dbReference>
<comment type="caution">
    <text evidence="3">The sequence shown here is derived from an EMBL/GenBank/DDBJ whole genome shotgun (WGS) entry which is preliminary data.</text>
</comment>
<dbReference type="Pfam" id="PF00566">
    <property type="entry name" value="RabGAP-TBC"/>
    <property type="match status" value="1"/>
</dbReference>
<dbReference type="AlphaFoldDB" id="A0AB34JQU5"/>
<dbReference type="GO" id="GO:0005096">
    <property type="term" value="F:GTPase activator activity"/>
    <property type="evidence" value="ECO:0007669"/>
    <property type="project" value="TreeGrafter"/>
</dbReference>
<dbReference type="InterPro" id="IPR000195">
    <property type="entry name" value="Rab-GAP-TBC_dom"/>
</dbReference>
<dbReference type="GO" id="GO:0031267">
    <property type="term" value="F:small GTPase binding"/>
    <property type="evidence" value="ECO:0007669"/>
    <property type="project" value="TreeGrafter"/>
</dbReference>
<name>A0AB34JQU5_PRYPA</name>
<dbReference type="Gene3D" id="1.10.472.80">
    <property type="entry name" value="Ypt/Rab-GAP domain of gyp1p, domain 3"/>
    <property type="match status" value="1"/>
</dbReference>
<dbReference type="Proteomes" id="UP001515480">
    <property type="component" value="Unassembled WGS sequence"/>
</dbReference>
<dbReference type="SUPFAM" id="SSF47923">
    <property type="entry name" value="Ypt/Rab-GAP domain of gyp1p"/>
    <property type="match status" value="2"/>
</dbReference>
<dbReference type="PANTHER" id="PTHR47219:SF20">
    <property type="entry name" value="TBC1 DOMAIN FAMILY MEMBER 2B"/>
    <property type="match status" value="1"/>
</dbReference>
<reference evidence="3 4" key="1">
    <citation type="journal article" date="2024" name="Science">
        <title>Giant polyketide synthase enzymes in the biosynthesis of giant marine polyether toxins.</title>
        <authorList>
            <person name="Fallon T.R."/>
            <person name="Shende V.V."/>
            <person name="Wierzbicki I.H."/>
            <person name="Pendleton A.L."/>
            <person name="Watervoot N.F."/>
            <person name="Auber R.P."/>
            <person name="Gonzalez D.J."/>
            <person name="Wisecaver J.H."/>
            <person name="Moore B.S."/>
        </authorList>
    </citation>
    <scope>NUCLEOTIDE SEQUENCE [LARGE SCALE GENOMIC DNA]</scope>
    <source>
        <strain evidence="3 4">12B1</strain>
    </source>
</reference>
<evidence type="ECO:0000313" key="3">
    <source>
        <dbReference type="EMBL" id="KAL1523088.1"/>
    </source>
</evidence>
<dbReference type="InterPro" id="IPR035969">
    <property type="entry name" value="Rab-GAP_TBC_sf"/>
</dbReference>